<dbReference type="InterPro" id="IPR000150">
    <property type="entry name" value="Cof"/>
</dbReference>
<dbReference type="EC" id="3.1.3.-" evidence="1"/>
<reference evidence="2" key="1">
    <citation type="journal article" date="2019" name="Int. J. Syst. Evol. Microbiol.">
        <title>The Global Catalogue of Microorganisms (GCM) 10K type strain sequencing project: providing services to taxonomists for standard genome sequencing and annotation.</title>
        <authorList>
            <consortium name="The Broad Institute Genomics Platform"/>
            <consortium name="The Broad Institute Genome Sequencing Center for Infectious Disease"/>
            <person name="Wu L."/>
            <person name="Ma J."/>
        </authorList>
    </citation>
    <scope>NUCLEOTIDE SEQUENCE [LARGE SCALE GENOMIC DNA]</scope>
    <source>
        <strain evidence="2">TISTR 2241</strain>
    </source>
</reference>
<keyword evidence="2" id="KW-1185">Reference proteome</keyword>
<dbReference type="PANTHER" id="PTHR10000:SF55">
    <property type="entry name" value="5-AMINO-6-(5-PHOSPHO-D-RIBITYLAMINO)URACIL PHOSPHATASE YCSE"/>
    <property type="match status" value="1"/>
</dbReference>
<dbReference type="SFLD" id="SFLDG01144">
    <property type="entry name" value="C2.B.4:_PGP_Like"/>
    <property type="match status" value="1"/>
</dbReference>
<evidence type="ECO:0000313" key="2">
    <source>
        <dbReference type="Proteomes" id="UP001597458"/>
    </source>
</evidence>
<sequence length="283" mass="32031">MKLIAIDLDGTLLTRERKISETNIKALKEAQRQNIQITIATGRASFDVNTKLREIGLEANIIGTNGASVHTQDGKLLYSAKLNKPSIMKDIKWLLDQHFYIGIYTQDIIFVPTDGVDWLQEELDHLKKHEERAEGFQEATRRDYYRTLDRIDELQDPRIDITKVLVFSNDDEKLARGRQHFSDQMDVNMVTSGTGNFEIMANGVSKGHALKLLAKHLNIQLDQTVAIGDNYNDLSMFEVAGISVAMGNAYQDIKEACQMITKRCEEDGVAYAINQLLKENAKK</sequence>
<dbReference type="Gene3D" id="3.40.50.1000">
    <property type="entry name" value="HAD superfamily/HAD-like"/>
    <property type="match status" value="1"/>
</dbReference>
<evidence type="ECO:0000313" key="1">
    <source>
        <dbReference type="EMBL" id="MFD2617775.1"/>
    </source>
</evidence>
<dbReference type="InterPro" id="IPR023214">
    <property type="entry name" value="HAD_sf"/>
</dbReference>
<comment type="caution">
    <text evidence="1">The sequence shown here is derived from an EMBL/GenBank/DDBJ whole genome shotgun (WGS) entry which is preliminary data.</text>
</comment>
<dbReference type="CDD" id="cd07516">
    <property type="entry name" value="HAD_Pase"/>
    <property type="match status" value="1"/>
</dbReference>
<dbReference type="PANTHER" id="PTHR10000">
    <property type="entry name" value="PHOSPHOSERINE PHOSPHATASE"/>
    <property type="match status" value="1"/>
</dbReference>
<dbReference type="EMBL" id="JBHUMR010000014">
    <property type="protein sequence ID" value="MFD2617775.1"/>
    <property type="molecule type" value="Genomic_DNA"/>
</dbReference>
<name>A0ABW5PS93_9BACI</name>
<dbReference type="Gene3D" id="3.30.1240.10">
    <property type="match status" value="1"/>
</dbReference>
<dbReference type="Proteomes" id="UP001597458">
    <property type="component" value="Unassembled WGS sequence"/>
</dbReference>
<protein>
    <submittedName>
        <fullName evidence="1">Cof-type HAD-IIB family hydrolase</fullName>
        <ecNumber evidence="1">3.1.3.-</ecNumber>
    </submittedName>
</protein>
<dbReference type="NCBIfam" id="TIGR01484">
    <property type="entry name" value="HAD-SF-IIB"/>
    <property type="match status" value="1"/>
</dbReference>
<dbReference type="SUPFAM" id="SSF56784">
    <property type="entry name" value="HAD-like"/>
    <property type="match status" value="1"/>
</dbReference>
<dbReference type="PROSITE" id="PS01228">
    <property type="entry name" value="COF_1"/>
    <property type="match status" value="1"/>
</dbReference>
<accession>A0ABW5PS93</accession>
<dbReference type="PROSITE" id="PS01229">
    <property type="entry name" value="COF_2"/>
    <property type="match status" value="1"/>
</dbReference>
<dbReference type="SFLD" id="SFLDS00003">
    <property type="entry name" value="Haloacid_Dehalogenase"/>
    <property type="match status" value="1"/>
</dbReference>
<dbReference type="RefSeq" id="WP_141190264.1">
    <property type="nucleotide sequence ID" value="NZ_JBHUMR010000014.1"/>
</dbReference>
<proteinExistence type="predicted"/>
<dbReference type="InterPro" id="IPR006379">
    <property type="entry name" value="HAD-SF_hydro_IIB"/>
</dbReference>
<dbReference type="Pfam" id="PF08282">
    <property type="entry name" value="Hydrolase_3"/>
    <property type="match status" value="1"/>
</dbReference>
<organism evidence="1 2">
    <name type="scientific">Terrilactibacillus laevilacticus</name>
    <dbReference type="NCBI Taxonomy" id="1380157"/>
    <lineage>
        <taxon>Bacteria</taxon>
        <taxon>Bacillati</taxon>
        <taxon>Bacillota</taxon>
        <taxon>Bacilli</taxon>
        <taxon>Bacillales</taxon>
        <taxon>Bacillaceae</taxon>
        <taxon>Terrilactibacillus</taxon>
    </lineage>
</organism>
<keyword evidence="1" id="KW-0378">Hydrolase</keyword>
<dbReference type="NCBIfam" id="TIGR00099">
    <property type="entry name" value="Cof-subfamily"/>
    <property type="match status" value="1"/>
</dbReference>
<dbReference type="GO" id="GO:0016787">
    <property type="term" value="F:hydrolase activity"/>
    <property type="evidence" value="ECO:0007669"/>
    <property type="project" value="UniProtKB-KW"/>
</dbReference>
<dbReference type="SFLD" id="SFLDG01140">
    <property type="entry name" value="C2.B:_Phosphomannomutase_and_P"/>
    <property type="match status" value="1"/>
</dbReference>
<dbReference type="InterPro" id="IPR036412">
    <property type="entry name" value="HAD-like_sf"/>
</dbReference>
<gene>
    <name evidence="1" type="ORF">ACFSTF_10705</name>
</gene>